<proteinExistence type="predicted"/>
<dbReference type="Proteomes" id="UP000821837">
    <property type="component" value="Unassembled WGS sequence"/>
</dbReference>
<feature type="signal peptide" evidence="1">
    <location>
        <begin position="1"/>
        <end position="23"/>
    </location>
</feature>
<gene>
    <name evidence="2" type="ORF">HPB52_024226</name>
</gene>
<feature type="chain" id="PRO_5038912078" description="Secreted protein" evidence="1">
    <location>
        <begin position="24"/>
        <end position="107"/>
    </location>
</feature>
<keyword evidence="1" id="KW-0732">Signal</keyword>
<dbReference type="VEuPathDB" id="VectorBase:RSAN_051371"/>
<name>A0A9D4YR61_RHISA</name>
<organism evidence="2 3">
    <name type="scientific">Rhipicephalus sanguineus</name>
    <name type="common">Brown dog tick</name>
    <name type="synonym">Ixodes sanguineus</name>
    <dbReference type="NCBI Taxonomy" id="34632"/>
    <lineage>
        <taxon>Eukaryota</taxon>
        <taxon>Metazoa</taxon>
        <taxon>Ecdysozoa</taxon>
        <taxon>Arthropoda</taxon>
        <taxon>Chelicerata</taxon>
        <taxon>Arachnida</taxon>
        <taxon>Acari</taxon>
        <taxon>Parasitiformes</taxon>
        <taxon>Ixodida</taxon>
        <taxon>Ixodoidea</taxon>
        <taxon>Ixodidae</taxon>
        <taxon>Rhipicephalinae</taxon>
        <taxon>Rhipicephalus</taxon>
        <taxon>Rhipicephalus</taxon>
    </lineage>
</organism>
<protein>
    <recommendedName>
        <fullName evidence="4">Secreted protein</fullName>
    </recommendedName>
</protein>
<dbReference type="AlphaFoldDB" id="A0A9D4YR61"/>
<reference evidence="2" key="2">
    <citation type="submission" date="2021-09" db="EMBL/GenBank/DDBJ databases">
        <authorList>
            <person name="Jia N."/>
            <person name="Wang J."/>
            <person name="Shi W."/>
            <person name="Du L."/>
            <person name="Sun Y."/>
            <person name="Zhan W."/>
            <person name="Jiang J."/>
            <person name="Wang Q."/>
            <person name="Zhang B."/>
            <person name="Ji P."/>
            <person name="Sakyi L.B."/>
            <person name="Cui X."/>
            <person name="Yuan T."/>
            <person name="Jiang B."/>
            <person name="Yang W."/>
            <person name="Lam T.T.-Y."/>
            <person name="Chang Q."/>
            <person name="Ding S."/>
            <person name="Wang X."/>
            <person name="Zhu J."/>
            <person name="Ruan X."/>
            <person name="Zhao L."/>
            <person name="Wei J."/>
            <person name="Que T."/>
            <person name="Du C."/>
            <person name="Cheng J."/>
            <person name="Dai P."/>
            <person name="Han X."/>
            <person name="Huang E."/>
            <person name="Gao Y."/>
            <person name="Liu J."/>
            <person name="Shao H."/>
            <person name="Ye R."/>
            <person name="Li L."/>
            <person name="Wei W."/>
            <person name="Wang X."/>
            <person name="Wang C."/>
            <person name="Huo Q."/>
            <person name="Li W."/>
            <person name="Guo W."/>
            <person name="Chen H."/>
            <person name="Chen S."/>
            <person name="Zhou L."/>
            <person name="Zhou L."/>
            <person name="Ni X."/>
            <person name="Tian J."/>
            <person name="Zhou Y."/>
            <person name="Sheng Y."/>
            <person name="Liu T."/>
            <person name="Pan Y."/>
            <person name="Xia L."/>
            <person name="Li J."/>
            <person name="Zhao F."/>
            <person name="Cao W."/>
        </authorList>
    </citation>
    <scope>NUCLEOTIDE SEQUENCE</scope>
    <source>
        <strain evidence="2">Rsan-2018</strain>
        <tissue evidence="2">Larvae</tissue>
    </source>
</reference>
<evidence type="ECO:0000256" key="1">
    <source>
        <dbReference type="SAM" id="SignalP"/>
    </source>
</evidence>
<keyword evidence="3" id="KW-1185">Reference proteome</keyword>
<comment type="caution">
    <text evidence="2">The sequence shown here is derived from an EMBL/GenBank/DDBJ whole genome shotgun (WGS) entry which is preliminary data.</text>
</comment>
<reference evidence="2" key="1">
    <citation type="journal article" date="2020" name="Cell">
        <title>Large-Scale Comparative Analyses of Tick Genomes Elucidate Their Genetic Diversity and Vector Capacities.</title>
        <authorList>
            <consortium name="Tick Genome and Microbiome Consortium (TIGMIC)"/>
            <person name="Jia N."/>
            <person name="Wang J."/>
            <person name="Shi W."/>
            <person name="Du L."/>
            <person name="Sun Y."/>
            <person name="Zhan W."/>
            <person name="Jiang J.F."/>
            <person name="Wang Q."/>
            <person name="Zhang B."/>
            <person name="Ji P."/>
            <person name="Bell-Sakyi L."/>
            <person name="Cui X.M."/>
            <person name="Yuan T.T."/>
            <person name="Jiang B.G."/>
            <person name="Yang W.F."/>
            <person name="Lam T.T."/>
            <person name="Chang Q.C."/>
            <person name="Ding S.J."/>
            <person name="Wang X.J."/>
            <person name="Zhu J.G."/>
            <person name="Ruan X.D."/>
            <person name="Zhao L."/>
            <person name="Wei J.T."/>
            <person name="Ye R.Z."/>
            <person name="Que T.C."/>
            <person name="Du C.H."/>
            <person name="Zhou Y.H."/>
            <person name="Cheng J.X."/>
            <person name="Dai P.F."/>
            <person name="Guo W.B."/>
            <person name="Han X.H."/>
            <person name="Huang E.J."/>
            <person name="Li L.F."/>
            <person name="Wei W."/>
            <person name="Gao Y.C."/>
            <person name="Liu J.Z."/>
            <person name="Shao H.Z."/>
            <person name="Wang X."/>
            <person name="Wang C.C."/>
            <person name="Yang T.C."/>
            <person name="Huo Q.B."/>
            <person name="Li W."/>
            <person name="Chen H.Y."/>
            <person name="Chen S.E."/>
            <person name="Zhou L.G."/>
            <person name="Ni X.B."/>
            <person name="Tian J.H."/>
            <person name="Sheng Y."/>
            <person name="Liu T."/>
            <person name="Pan Y.S."/>
            <person name="Xia L.Y."/>
            <person name="Li J."/>
            <person name="Zhao F."/>
            <person name="Cao W.C."/>
        </authorList>
    </citation>
    <scope>NUCLEOTIDE SEQUENCE</scope>
    <source>
        <strain evidence="2">Rsan-2018</strain>
    </source>
</reference>
<accession>A0A9D4YR61</accession>
<sequence length="107" mass="11612">MLFSVCLLGITYLVIDLLVCCSAYHELLDCVSKTLTPCESVGAKDLMIGFLNQAFGETLNLVCGRYTKGSSACQTLPPLPRLGPQDRKIANYVELLLEASGARGRKN</sequence>
<evidence type="ECO:0008006" key="4">
    <source>
        <dbReference type="Google" id="ProtNLM"/>
    </source>
</evidence>
<dbReference type="EMBL" id="JABSTV010001030">
    <property type="protein sequence ID" value="KAH7985253.1"/>
    <property type="molecule type" value="Genomic_DNA"/>
</dbReference>
<evidence type="ECO:0000313" key="2">
    <source>
        <dbReference type="EMBL" id="KAH7985253.1"/>
    </source>
</evidence>
<evidence type="ECO:0000313" key="3">
    <source>
        <dbReference type="Proteomes" id="UP000821837"/>
    </source>
</evidence>